<keyword evidence="4" id="KW-1185">Reference proteome</keyword>
<proteinExistence type="predicted"/>
<dbReference type="PANTHER" id="PTHR33223:SF8">
    <property type="entry name" value="OS04G0172440 PROTEIN"/>
    <property type="match status" value="1"/>
</dbReference>
<reference evidence="3" key="1">
    <citation type="submission" date="2018-05" db="EMBL/GenBank/DDBJ databases">
        <title>Draft genome of Mucuna pruriens seed.</title>
        <authorList>
            <person name="Nnadi N.E."/>
            <person name="Vos R."/>
            <person name="Hasami M.H."/>
            <person name="Devisetty U.K."/>
            <person name="Aguiy J.C."/>
        </authorList>
    </citation>
    <scope>NUCLEOTIDE SEQUENCE [LARGE SCALE GENOMIC DNA]</scope>
    <source>
        <strain evidence="3">JCA_2017</strain>
    </source>
</reference>
<evidence type="ECO:0000313" key="4">
    <source>
        <dbReference type="Proteomes" id="UP000257109"/>
    </source>
</evidence>
<organism evidence="3 4">
    <name type="scientific">Mucuna pruriens</name>
    <name type="common">Velvet bean</name>
    <name type="synonym">Dolichos pruriens</name>
    <dbReference type="NCBI Taxonomy" id="157652"/>
    <lineage>
        <taxon>Eukaryota</taxon>
        <taxon>Viridiplantae</taxon>
        <taxon>Streptophyta</taxon>
        <taxon>Embryophyta</taxon>
        <taxon>Tracheophyta</taxon>
        <taxon>Spermatophyta</taxon>
        <taxon>Magnoliopsida</taxon>
        <taxon>eudicotyledons</taxon>
        <taxon>Gunneridae</taxon>
        <taxon>Pentapetalae</taxon>
        <taxon>rosids</taxon>
        <taxon>fabids</taxon>
        <taxon>Fabales</taxon>
        <taxon>Fabaceae</taxon>
        <taxon>Papilionoideae</taxon>
        <taxon>50 kb inversion clade</taxon>
        <taxon>NPAAA clade</taxon>
        <taxon>indigoferoid/millettioid clade</taxon>
        <taxon>Phaseoleae</taxon>
        <taxon>Mucuna</taxon>
    </lineage>
</organism>
<feature type="region of interest" description="Disordered" evidence="1">
    <location>
        <begin position="77"/>
        <end position="135"/>
    </location>
</feature>
<name>A0A371HYJ9_MUCPR</name>
<dbReference type="AlphaFoldDB" id="A0A371HYJ9"/>
<feature type="domain" description="Retrotransposon gag" evidence="2">
    <location>
        <begin position="213"/>
        <end position="303"/>
    </location>
</feature>
<dbReference type="PANTHER" id="PTHR33223">
    <property type="entry name" value="CCHC-TYPE DOMAIN-CONTAINING PROTEIN"/>
    <property type="match status" value="1"/>
</dbReference>
<feature type="region of interest" description="Disordered" evidence="1">
    <location>
        <begin position="424"/>
        <end position="461"/>
    </location>
</feature>
<dbReference type="OrthoDB" id="686606at2759"/>
<evidence type="ECO:0000256" key="1">
    <source>
        <dbReference type="SAM" id="MobiDB-lite"/>
    </source>
</evidence>
<feature type="compositionally biased region" description="Polar residues" evidence="1">
    <location>
        <begin position="124"/>
        <end position="134"/>
    </location>
</feature>
<evidence type="ECO:0000313" key="3">
    <source>
        <dbReference type="EMBL" id="RDY07813.1"/>
    </source>
</evidence>
<evidence type="ECO:0000259" key="2">
    <source>
        <dbReference type="Pfam" id="PF03732"/>
    </source>
</evidence>
<dbReference type="Pfam" id="PF03732">
    <property type="entry name" value="Retrotrans_gag"/>
    <property type="match status" value="1"/>
</dbReference>
<feature type="compositionally biased region" description="Basic and acidic residues" evidence="1">
    <location>
        <begin position="424"/>
        <end position="437"/>
    </location>
</feature>
<dbReference type="Proteomes" id="UP000257109">
    <property type="component" value="Unassembled WGS sequence"/>
</dbReference>
<accession>A0A371HYJ9</accession>
<dbReference type="EMBL" id="QJKJ01001395">
    <property type="protein sequence ID" value="RDY07813.1"/>
    <property type="molecule type" value="Genomic_DNA"/>
</dbReference>
<dbReference type="InterPro" id="IPR005162">
    <property type="entry name" value="Retrotrans_gag_dom"/>
</dbReference>
<protein>
    <recommendedName>
        <fullName evidence="2">Retrotransposon gag domain-containing protein</fullName>
    </recommendedName>
</protein>
<sequence>MERESQLKMGECLKPADHEMCLRRTERDQALIEKQELKEAIREVEHYNYCGDCRGKLIHLPSRTLFFLGYSSHSQPPTWVHPASDPNPNDPPYEMSYGWNSNAKERQPSSENDQAEGNVARIGPTTNLTSGESPQTEEKWHFLEERLQAIEGVDRYNLDVADLCLVPGVALLIDFKTPVFDKYKGSSCSKTHLVMYYRKIASYIHDDKLLIHYFQNSLSGATLGWYVGLERGRVRSWKDLAKAFLKQYKYNENMAPDRTRLQNMTKKDHEGFKEYTQRWLELATQVQTPLAEKEMVTMFIDTLPSPFYDKVVGNVFSNFFDLVVVSERIETEIKRGKFAHVGSNVGFVKKPNLKKKTGKANTIGLKHKVQDLIEGKWLSFKENGPNVSNNPLLTHRGPSINALSHEYCEGESAVDKNAILAGARREEVDEENKEAKGRSSYSDSAHSVEEGSHQIQKEMAKSSEVAMIEGNGQFTPKPLTVHYNPTPQTWAPLIIQVSAPPTYQINHIVL</sequence>
<gene>
    <name evidence="3" type="ORF">CR513_08021</name>
</gene>
<feature type="compositionally biased region" description="Basic and acidic residues" evidence="1">
    <location>
        <begin position="446"/>
        <end position="461"/>
    </location>
</feature>
<feature type="non-terminal residue" evidence="3">
    <location>
        <position position="1"/>
    </location>
</feature>
<comment type="caution">
    <text evidence="3">The sequence shown here is derived from an EMBL/GenBank/DDBJ whole genome shotgun (WGS) entry which is preliminary data.</text>
</comment>